<evidence type="ECO:0000313" key="4">
    <source>
        <dbReference type="Proteomes" id="UP000480943"/>
    </source>
</evidence>
<dbReference type="Proteomes" id="UP000533429">
    <property type="component" value="Unassembled WGS sequence"/>
</dbReference>
<protein>
    <submittedName>
        <fullName evidence="3">Uncharacterized protein</fullName>
    </submittedName>
</protein>
<evidence type="ECO:0000313" key="3">
    <source>
        <dbReference type="EMBL" id="NVO98889.1"/>
    </source>
</evidence>
<dbReference type="AlphaFoldDB" id="A0A7Y7UH54"/>
<dbReference type="RefSeq" id="WP_129382683.1">
    <property type="nucleotide sequence ID" value="NZ_AP026780.1"/>
</dbReference>
<evidence type="ECO:0000256" key="1">
    <source>
        <dbReference type="SAM" id="Coils"/>
    </source>
</evidence>
<dbReference type="EMBL" id="VZUQ01000028">
    <property type="protein sequence ID" value="KAB1183817.1"/>
    <property type="molecule type" value="Genomic_DNA"/>
</dbReference>
<dbReference type="EMBL" id="JABXOR010000096">
    <property type="protein sequence ID" value="NVO98889.1"/>
    <property type="molecule type" value="Genomic_DNA"/>
</dbReference>
<dbReference type="Proteomes" id="UP000480943">
    <property type="component" value="Unassembled WGS sequence"/>
</dbReference>
<organism evidence="3 5">
    <name type="scientific">Photobacterium damselae subsp. damselae</name>
    <name type="common">Listonella damsela</name>
    <dbReference type="NCBI Taxonomy" id="85581"/>
    <lineage>
        <taxon>Bacteria</taxon>
        <taxon>Pseudomonadati</taxon>
        <taxon>Pseudomonadota</taxon>
        <taxon>Gammaproteobacteria</taxon>
        <taxon>Vibrionales</taxon>
        <taxon>Vibrionaceae</taxon>
        <taxon>Photobacterium</taxon>
    </lineage>
</organism>
<gene>
    <name evidence="2" type="ORF">F6450_02995</name>
    <name evidence="3" type="ORF">HWA77_01550</name>
</gene>
<feature type="coiled-coil region" evidence="1">
    <location>
        <begin position="30"/>
        <end position="64"/>
    </location>
</feature>
<sequence>MSRQMDIEQRLDQKRAQLNHILQQIRYAITDEHTEKLDALYSELAQYQDQFDLLYDELLQIKKRY</sequence>
<name>A0A7Y7UH54_PHODD</name>
<comment type="caution">
    <text evidence="3">The sequence shown here is derived from an EMBL/GenBank/DDBJ whole genome shotgun (WGS) entry which is preliminary data.</text>
</comment>
<proteinExistence type="predicted"/>
<accession>A0A7Y7UH54</accession>
<reference evidence="2 4" key="1">
    <citation type="submission" date="2019-09" db="EMBL/GenBank/DDBJ databases">
        <title>Photobacterium damselae subsp. damselae CDC-2227-81, a human clinical isolate.</title>
        <authorList>
            <person name="Osorio C.R."/>
        </authorList>
    </citation>
    <scope>NUCLEOTIDE SEQUENCE [LARGE SCALE GENOMIC DNA]</scope>
    <source>
        <strain evidence="2 4">CDC-2227-81</strain>
    </source>
</reference>
<keyword evidence="1" id="KW-0175">Coiled coil</keyword>
<reference evidence="3 5" key="2">
    <citation type="submission" date="2020-06" db="EMBL/GenBank/DDBJ databases">
        <title>Photobacterium damselae subsp. damselae comparative genomics.</title>
        <authorList>
            <person name="Osorio C.R."/>
        </authorList>
    </citation>
    <scope>NUCLEOTIDE SEQUENCE [LARGE SCALE GENOMIC DNA]</scope>
    <source>
        <strain evidence="3 5">TW250/03</strain>
    </source>
</reference>
<evidence type="ECO:0000313" key="2">
    <source>
        <dbReference type="EMBL" id="KAB1183817.1"/>
    </source>
</evidence>
<evidence type="ECO:0000313" key="5">
    <source>
        <dbReference type="Proteomes" id="UP000533429"/>
    </source>
</evidence>